<protein>
    <submittedName>
        <fullName evidence="2">Uncharacterized protein</fullName>
    </submittedName>
</protein>
<proteinExistence type="predicted"/>
<dbReference type="Proteomes" id="UP000299102">
    <property type="component" value="Unassembled WGS sequence"/>
</dbReference>
<evidence type="ECO:0000313" key="2">
    <source>
        <dbReference type="EMBL" id="GBP20327.1"/>
    </source>
</evidence>
<sequence length="152" mass="17019">MDIRHLSSKNNIIADTLSRVEELQKPDANWTESLPLVLLGIRSAFKEDLKISSAELLYGKGVTVSIDRLKPAYILAESPPTKQPTVKEILTPSQIIKTTSEEYVHSPTFASSSYIYTHHTYMGRMSCRQTAKETRAATDRSARDRPARVVGK</sequence>
<name>A0A4C1U2F8_EUMVA</name>
<keyword evidence="3" id="KW-1185">Reference proteome</keyword>
<dbReference type="OrthoDB" id="6428550at2759"/>
<dbReference type="AlphaFoldDB" id="A0A4C1U2F8"/>
<organism evidence="2 3">
    <name type="scientific">Eumeta variegata</name>
    <name type="common">Bagworm moth</name>
    <name type="synonym">Eumeta japonica</name>
    <dbReference type="NCBI Taxonomy" id="151549"/>
    <lineage>
        <taxon>Eukaryota</taxon>
        <taxon>Metazoa</taxon>
        <taxon>Ecdysozoa</taxon>
        <taxon>Arthropoda</taxon>
        <taxon>Hexapoda</taxon>
        <taxon>Insecta</taxon>
        <taxon>Pterygota</taxon>
        <taxon>Neoptera</taxon>
        <taxon>Endopterygota</taxon>
        <taxon>Lepidoptera</taxon>
        <taxon>Glossata</taxon>
        <taxon>Ditrysia</taxon>
        <taxon>Tineoidea</taxon>
        <taxon>Psychidae</taxon>
        <taxon>Oiketicinae</taxon>
        <taxon>Eumeta</taxon>
    </lineage>
</organism>
<reference evidence="2 3" key="1">
    <citation type="journal article" date="2019" name="Commun. Biol.">
        <title>The bagworm genome reveals a unique fibroin gene that provides high tensile strength.</title>
        <authorList>
            <person name="Kono N."/>
            <person name="Nakamura H."/>
            <person name="Ohtoshi R."/>
            <person name="Tomita M."/>
            <person name="Numata K."/>
            <person name="Arakawa K."/>
        </authorList>
    </citation>
    <scope>NUCLEOTIDE SEQUENCE [LARGE SCALE GENOMIC DNA]</scope>
</reference>
<comment type="caution">
    <text evidence="2">The sequence shown here is derived from an EMBL/GenBank/DDBJ whole genome shotgun (WGS) entry which is preliminary data.</text>
</comment>
<feature type="region of interest" description="Disordered" evidence="1">
    <location>
        <begin position="131"/>
        <end position="152"/>
    </location>
</feature>
<dbReference type="EMBL" id="BGZK01000117">
    <property type="protein sequence ID" value="GBP20327.1"/>
    <property type="molecule type" value="Genomic_DNA"/>
</dbReference>
<accession>A0A4C1U2F8</accession>
<evidence type="ECO:0000256" key="1">
    <source>
        <dbReference type="SAM" id="MobiDB-lite"/>
    </source>
</evidence>
<gene>
    <name evidence="2" type="ORF">EVAR_10590_1</name>
</gene>
<evidence type="ECO:0000313" key="3">
    <source>
        <dbReference type="Proteomes" id="UP000299102"/>
    </source>
</evidence>